<dbReference type="InterPro" id="IPR002818">
    <property type="entry name" value="DJ-1/PfpI"/>
</dbReference>
<organism evidence="2 3">
    <name type="scientific">Paracholeplasma vituli</name>
    <dbReference type="NCBI Taxonomy" id="69473"/>
    <lineage>
        <taxon>Bacteria</taxon>
        <taxon>Bacillati</taxon>
        <taxon>Mycoplasmatota</taxon>
        <taxon>Mollicutes</taxon>
        <taxon>Acholeplasmatales</taxon>
        <taxon>Acholeplasmataceae</taxon>
        <taxon>Paracholeplasma</taxon>
    </lineage>
</organism>
<evidence type="ECO:0000313" key="3">
    <source>
        <dbReference type="Proteomes" id="UP001209076"/>
    </source>
</evidence>
<proteinExistence type="predicted"/>
<dbReference type="PANTHER" id="PTHR48094">
    <property type="entry name" value="PROTEIN/NUCLEIC ACID DEGLYCASE DJ-1-RELATED"/>
    <property type="match status" value="1"/>
</dbReference>
<dbReference type="SUPFAM" id="SSF52317">
    <property type="entry name" value="Class I glutamine amidotransferase-like"/>
    <property type="match status" value="1"/>
</dbReference>
<keyword evidence="3" id="KW-1185">Reference proteome</keyword>
<gene>
    <name evidence="2" type="ORF">N7603_08740</name>
</gene>
<dbReference type="EMBL" id="JAOEGN010000026">
    <property type="protein sequence ID" value="MCU0105736.1"/>
    <property type="molecule type" value="Genomic_DNA"/>
</dbReference>
<dbReference type="Pfam" id="PF01965">
    <property type="entry name" value="DJ-1_PfpI"/>
    <property type="match status" value="1"/>
</dbReference>
<evidence type="ECO:0000259" key="1">
    <source>
        <dbReference type="Pfam" id="PF01965"/>
    </source>
</evidence>
<dbReference type="RefSeq" id="WP_262097055.1">
    <property type="nucleotide sequence ID" value="NZ_JAOEGN010000026.1"/>
</dbReference>
<dbReference type="CDD" id="cd03135">
    <property type="entry name" value="GATase1_DJ-1"/>
    <property type="match status" value="1"/>
</dbReference>
<dbReference type="Proteomes" id="UP001209076">
    <property type="component" value="Unassembled WGS sequence"/>
</dbReference>
<dbReference type="Gene3D" id="3.40.50.880">
    <property type="match status" value="1"/>
</dbReference>
<evidence type="ECO:0000313" key="2">
    <source>
        <dbReference type="EMBL" id="MCU0105736.1"/>
    </source>
</evidence>
<sequence>MKGLLILSDFCEDTEALSTRALLKRALIDVDTVTINPNKMITTGYGLKVLVDYHKDEIDLDDYDFLIVPGGKYVALTIEHDTYIKSTVKTFEKNEKLICAICAGPRFLGVMGVLKNKHYTIYPGNQNDAFGGVYHPELKALTDGLVITARGAGATLDFAYEIIRFIQGETAAKKILENIAY</sequence>
<dbReference type="InterPro" id="IPR050325">
    <property type="entry name" value="Prot/Nucl_acid_deglycase"/>
</dbReference>
<accession>A0ABT2PZ27</accession>
<dbReference type="InterPro" id="IPR029062">
    <property type="entry name" value="Class_I_gatase-like"/>
</dbReference>
<dbReference type="PANTHER" id="PTHR48094:SF12">
    <property type="entry name" value="PARKINSON DISEASE PROTEIN 7 HOMOLOG"/>
    <property type="match status" value="1"/>
</dbReference>
<reference evidence="3" key="1">
    <citation type="submission" date="2023-07" db="EMBL/GenBank/DDBJ databases">
        <title>Novel Mycoplasma species identified in domestic and wild animals.</title>
        <authorList>
            <person name="Volokhov D.V."/>
            <person name="Furtak V.A."/>
            <person name="Zagorodnyaya T.A."/>
        </authorList>
    </citation>
    <scope>NUCLEOTIDE SEQUENCE [LARGE SCALE GENOMIC DNA]</scope>
    <source>
        <strain evidence="3">92-19</strain>
    </source>
</reference>
<name>A0ABT2PZ27_9MOLU</name>
<protein>
    <submittedName>
        <fullName evidence="2">DJ-1/PfpI family protein</fullName>
    </submittedName>
</protein>
<comment type="caution">
    <text evidence="2">The sequence shown here is derived from an EMBL/GenBank/DDBJ whole genome shotgun (WGS) entry which is preliminary data.</text>
</comment>
<feature type="domain" description="DJ-1/PfpI" evidence="1">
    <location>
        <begin position="4"/>
        <end position="164"/>
    </location>
</feature>